<evidence type="ECO:0000259" key="6">
    <source>
        <dbReference type="PROSITE" id="PS50011"/>
    </source>
</evidence>
<dbReference type="InterPro" id="IPR011009">
    <property type="entry name" value="Kinase-like_dom_sf"/>
</dbReference>
<dbReference type="GO" id="GO:0004713">
    <property type="term" value="F:protein tyrosine kinase activity"/>
    <property type="evidence" value="ECO:0007669"/>
    <property type="project" value="UniProtKB-KW"/>
</dbReference>
<evidence type="ECO:0000256" key="2">
    <source>
        <dbReference type="ARBA" id="ARBA00022741"/>
    </source>
</evidence>
<dbReference type="EMBL" id="CASHTH010003688">
    <property type="protein sequence ID" value="CAI8047988.1"/>
    <property type="molecule type" value="Genomic_DNA"/>
</dbReference>
<dbReference type="Gene3D" id="1.10.510.10">
    <property type="entry name" value="Transferase(Phosphotransferase) domain 1"/>
    <property type="match status" value="1"/>
</dbReference>
<dbReference type="PROSITE" id="PS50011">
    <property type="entry name" value="PROTEIN_KINASE_DOM"/>
    <property type="match status" value="1"/>
</dbReference>
<dbReference type="SUPFAM" id="SSF56112">
    <property type="entry name" value="Protein kinase-like (PK-like)"/>
    <property type="match status" value="1"/>
</dbReference>
<evidence type="ECO:0000313" key="7">
    <source>
        <dbReference type="EMBL" id="CAI8047988.1"/>
    </source>
</evidence>
<dbReference type="Pfam" id="PF07714">
    <property type="entry name" value="PK_Tyr_Ser-Thr"/>
    <property type="match status" value="1"/>
</dbReference>
<evidence type="ECO:0000313" key="8">
    <source>
        <dbReference type="Proteomes" id="UP001174909"/>
    </source>
</evidence>
<sequence>MTFKNGIIEPQPFREEVAIMITLRHPNLVQLYAICTQEEPLMMIMELMSQGSLLEYLRGEGRSLKLRGLVDMAAQVAAGMEYLEDRDYIHGDLAARNVLVGDLNTCKISDFGLSRLIDDYDDRTSRLPIKWMAPEAALYNRFTTKSDVWSFGVLLYELLTYGRFPYPGMTNSEVLKKLQVGYRMPPPPNTPDRFYQIILDTWKEDPLDRPTFELIKWILENFFAQDFSYRNAIDMKT</sequence>
<evidence type="ECO:0000256" key="5">
    <source>
        <dbReference type="ARBA" id="ARBA00023137"/>
    </source>
</evidence>
<proteinExistence type="predicted"/>
<keyword evidence="2" id="KW-0547">Nucleotide-binding</keyword>
<protein>
    <submittedName>
        <fullName evidence="7">Tyrosine-protein kinase SRK2</fullName>
    </submittedName>
</protein>
<organism evidence="7 8">
    <name type="scientific">Geodia barretti</name>
    <name type="common">Barrett's horny sponge</name>
    <dbReference type="NCBI Taxonomy" id="519541"/>
    <lineage>
        <taxon>Eukaryota</taxon>
        <taxon>Metazoa</taxon>
        <taxon>Porifera</taxon>
        <taxon>Demospongiae</taxon>
        <taxon>Heteroscleromorpha</taxon>
        <taxon>Tetractinellida</taxon>
        <taxon>Astrophorina</taxon>
        <taxon>Geodiidae</taxon>
        <taxon>Geodia</taxon>
    </lineage>
</organism>
<dbReference type="PROSITE" id="PS00109">
    <property type="entry name" value="PROTEIN_KINASE_TYR"/>
    <property type="match status" value="1"/>
</dbReference>
<dbReference type="GO" id="GO:0005524">
    <property type="term" value="F:ATP binding"/>
    <property type="evidence" value="ECO:0007669"/>
    <property type="project" value="UniProtKB-KW"/>
</dbReference>
<evidence type="ECO:0000256" key="1">
    <source>
        <dbReference type="ARBA" id="ARBA00022679"/>
    </source>
</evidence>
<keyword evidence="3 7" id="KW-0418">Kinase</keyword>
<dbReference type="InterPro" id="IPR008266">
    <property type="entry name" value="Tyr_kinase_AS"/>
</dbReference>
<keyword evidence="1" id="KW-0808">Transferase</keyword>
<reference evidence="7" key="1">
    <citation type="submission" date="2023-03" db="EMBL/GenBank/DDBJ databases">
        <authorList>
            <person name="Steffen K."/>
            <person name="Cardenas P."/>
        </authorList>
    </citation>
    <scope>NUCLEOTIDE SEQUENCE</scope>
</reference>
<dbReference type="PIRSF" id="PIRSF000654">
    <property type="entry name" value="Integrin-linked_kinase"/>
    <property type="match status" value="1"/>
</dbReference>
<dbReference type="InterPro" id="IPR001245">
    <property type="entry name" value="Ser-Thr/Tyr_kinase_cat_dom"/>
</dbReference>
<dbReference type="Proteomes" id="UP001174909">
    <property type="component" value="Unassembled WGS sequence"/>
</dbReference>
<keyword evidence="8" id="KW-1185">Reference proteome</keyword>
<keyword evidence="5" id="KW-0829">Tyrosine-protein kinase</keyword>
<accession>A0AA35TI18</accession>
<feature type="domain" description="Protein kinase" evidence="6">
    <location>
        <begin position="1"/>
        <end position="223"/>
    </location>
</feature>
<dbReference type="PANTHER" id="PTHR24418">
    <property type="entry name" value="TYROSINE-PROTEIN KINASE"/>
    <property type="match status" value="1"/>
</dbReference>
<keyword evidence="4" id="KW-0067">ATP-binding</keyword>
<evidence type="ECO:0000256" key="4">
    <source>
        <dbReference type="ARBA" id="ARBA00022840"/>
    </source>
</evidence>
<name>A0AA35TI18_GEOBA</name>
<evidence type="ECO:0000256" key="3">
    <source>
        <dbReference type="ARBA" id="ARBA00022777"/>
    </source>
</evidence>
<dbReference type="FunFam" id="1.10.510.10:FF:000554">
    <property type="entry name" value="Predicted protein"/>
    <property type="match status" value="1"/>
</dbReference>
<comment type="caution">
    <text evidence="7">The sequence shown here is derived from an EMBL/GenBank/DDBJ whole genome shotgun (WGS) entry which is preliminary data.</text>
</comment>
<dbReference type="InterPro" id="IPR000719">
    <property type="entry name" value="Prot_kinase_dom"/>
</dbReference>
<dbReference type="PRINTS" id="PR00109">
    <property type="entry name" value="TYRKINASE"/>
</dbReference>
<dbReference type="AlphaFoldDB" id="A0AA35TI18"/>
<dbReference type="InterPro" id="IPR050198">
    <property type="entry name" value="Non-receptor_tyrosine_kinases"/>
</dbReference>
<gene>
    <name evidence="7" type="ORF">GBAR_LOCUS26520</name>
</gene>